<dbReference type="SUPFAM" id="SSF53448">
    <property type="entry name" value="Nucleotide-diphospho-sugar transferases"/>
    <property type="match status" value="1"/>
</dbReference>
<dbReference type="Proteomes" id="UP000218209">
    <property type="component" value="Unassembled WGS sequence"/>
</dbReference>
<evidence type="ECO:0000256" key="6">
    <source>
        <dbReference type="ARBA" id="ARBA00023136"/>
    </source>
</evidence>
<keyword evidence="2" id="KW-0328">Glycosyltransferase</keyword>
<evidence type="ECO:0000256" key="4">
    <source>
        <dbReference type="ARBA" id="ARBA00022692"/>
    </source>
</evidence>
<evidence type="ECO:0000313" key="10">
    <source>
        <dbReference type="EMBL" id="OSX71285.1"/>
    </source>
</evidence>
<evidence type="ECO:0000256" key="2">
    <source>
        <dbReference type="ARBA" id="ARBA00022676"/>
    </source>
</evidence>
<dbReference type="CDD" id="cd02859">
    <property type="entry name" value="E_set_AMPKbeta_like_N"/>
    <property type="match status" value="1"/>
</dbReference>
<keyword evidence="3" id="KW-0808">Transferase</keyword>
<protein>
    <recommendedName>
        <fullName evidence="9">Glycosyltransferase 2-like domain-containing protein</fullName>
    </recommendedName>
</protein>
<name>A0A1X6NRS5_PORUM</name>
<evidence type="ECO:0000256" key="1">
    <source>
        <dbReference type="ARBA" id="ARBA00004141"/>
    </source>
</evidence>
<evidence type="ECO:0000256" key="8">
    <source>
        <dbReference type="SAM" id="Phobius"/>
    </source>
</evidence>
<feature type="region of interest" description="Disordered" evidence="7">
    <location>
        <begin position="47"/>
        <end position="77"/>
    </location>
</feature>
<feature type="transmembrane region" description="Helical" evidence="8">
    <location>
        <begin position="104"/>
        <end position="125"/>
    </location>
</feature>
<dbReference type="Pfam" id="PF13632">
    <property type="entry name" value="Glyco_trans_2_3"/>
    <property type="match status" value="1"/>
</dbReference>
<proteinExistence type="predicted"/>
<gene>
    <name evidence="10" type="ORF">BU14_0564s0005</name>
</gene>
<dbReference type="OrthoDB" id="72851at2759"/>
<feature type="transmembrane region" description="Helical" evidence="8">
    <location>
        <begin position="602"/>
        <end position="620"/>
    </location>
</feature>
<feature type="domain" description="Glycosyltransferase 2-like" evidence="9">
    <location>
        <begin position="424"/>
        <end position="583"/>
    </location>
</feature>
<dbReference type="GO" id="GO:0016757">
    <property type="term" value="F:glycosyltransferase activity"/>
    <property type="evidence" value="ECO:0007669"/>
    <property type="project" value="UniProtKB-KW"/>
</dbReference>
<dbReference type="SUPFAM" id="SSF81296">
    <property type="entry name" value="E set domains"/>
    <property type="match status" value="1"/>
</dbReference>
<feature type="transmembrane region" description="Helical" evidence="8">
    <location>
        <begin position="671"/>
        <end position="694"/>
    </location>
</feature>
<evidence type="ECO:0000259" key="9">
    <source>
        <dbReference type="Pfam" id="PF13632"/>
    </source>
</evidence>
<keyword evidence="5 8" id="KW-1133">Transmembrane helix</keyword>
<feature type="transmembrane region" description="Helical" evidence="8">
    <location>
        <begin position="744"/>
        <end position="765"/>
    </location>
</feature>
<dbReference type="PANTHER" id="PTHR43867">
    <property type="entry name" value="CELLULOSE SYNTHASE CATALYTIC SUBUNIT A [UDP-FORMING]"/>
    <property type="match status" value="1"/>
</dbReference>
<dbReference type="InterPro" id="IPR050321">
    <property type="entry name" value="Glycosyltr_2/OpgH_subfam"/>
</dbReference>
<keyword evidence="11" id="KW-1185">Reference proteome</keyword>
<keyword evidence="4 8" id="KW-0812">Transmembrane</keyword>
<dbReference type="InterPro" id="IPR029044">
    <property type="entry name" value="Nucleotide-diphossugar_trans"/>
</dbReference>
<dbReference type="GO" id="GO:0016020">
    <property type="term" value="C:membrane"/>
    <property type="evidence" value="ECO:0007669"/>
    <property type="project" value="UniProtKB-SubCell"/>
</dbReference>
<evidence type="ECO:0000256" key="3">
    <source>
        <dbReference type="ARBA" id="ARBA00022679"/>
    </source>
</evidence>
<reference evidence="10 11" key="1">
    <citation type="submission" date="2017-03" db="EMBL/GenBank/DDBJ databases">
        <title>WGS assembly of Porphyra umbilicalis.</title>
        <authorList>
            <person name="Brawley S.H."/>
            <person name="Blouin N.A."/>
            <person name="Ficko-Blean E."/>
            <person name="Wheeler G.L."/>
            <person name="Lohr M."/>
            <person name="Goodson H.V."/>
            <person name="Jenkins J.W."/>
            <person name="Blaby-Haas C.E."/>
            <person name="Helliwell K.E."/>
            <person name="Chan C."/>
            <person name="Marriage T."/>
            <person name="Bhattacharya D."/>
            <person name="Klein A.S."/>
            <person name="Badis Y."/>
            <person name="Brodie J."/>
            <person name="Cao Y."/>
            <person name="Collen J."/>
            <person name="Dittami S.M."/>
            <person name="Gachon C.M."/>
            <person name="Green B.R."/>
            <person name="Karpowicz S."/>
            <person name="Kim J.W."/>
            <person name="Kudahl U."/>
            <person name="Lin S."/>
            <person name="Michel G."/>
            <person name="Mittag M."/>
            <person name="Olson B.J."/>
            <person name="Pangilinan J."/>
            <person name="Peng Y."/>
            <person name="Qiu H."/>
            <person name="Shu S."/>
            <person name="Singer J.T."/>
            <person name="Smith A.G."/>
            <person name="Sprecher B.N."/>
            <person name="Wagner V."/>
            <person name="Wang W."/>
            <person name="Wang Z.-Y."/>
            <person name="Yan J."/>
            <person name="Yarish C."/>
            <person name="Zoeuner-Riek S."/>
            <person name="Zhuang Y."/>
            <person name="Zou Y."/>
            <person name="Lindquist E.A."/>
            <person name="Grimwood J."/>
            <person name="Barry K."/>
            <person name="Rokhsar D.S."/>
            <person name="Schmutz J."/>
            <person name="Stiller J.W."/>
            <person name="Grossman A.R."/>
            <person name="Prochnik S.E."/>
        </authorList>
    </citation>
    <scope>NUCLEOTIDE SEQUENCE [LARGE SCALE GENOMIC DNA]</scope>
    <source>
        <strain evidence="10">4086291</strain>
    </source>
</reference>
<keyword evidence="6 8" id="KW-0472">Membrane</keyword>
<dbReference type="InterPro" id="IPR001173">
    <property type="entry name" value="Glyco_trans_2-like"/>
</dbReference>
<feature type="compositionally biased region" description="Gly residues" evidence="7">
    <location>
        <begin position="51"/>
        <end position="64"/>
    </location>
</feature>
<dbReference type="EMBL" id="KV919149">
    <property type="protein sequence ID" value="OSX71285.1"/>
    <property type="molecule type" value="Genomic_DNA"/>
</dbReference>
<feature type="transmembrane region" description="Helical" evidence="8">
    <location>
        <begin position="706"/>
        <end position="724"/>
    </location>
</feature>
<organism evidence="10 11">
    <name type="scientific">Porphyra umbilicalis</name>
    <name type="common">Purple laver</name>
    <name type="synonym">Red alga</name>
    <dbReference type="NCBI Taxonomy" id="2786"/>
    <lineage>
        <taxon>Eukaryota</taxon>
        <taxon>Rhodophyta</taxon>
        <taxon>Bangiophyceae</taxon>
        <taxon>Bangiales</taxon>
        <taxon>Bangiaceae</taxon>
        <taxon>Porphyra</taxon>
    </lineage>
</organism>
<sequence length="775" mass="85558">MESLKVGYFRAALPVPLGRLTYYFLVDGARRVNPDCPTAIDEGGTRYNVRHGGGTAPTGEGGGDPMDDGWGRPRPPSRSRRVLSHVSGLDLYSSYSTSAFVSMLLFRLFYVAMIPTGAYYFYWLAVRGGNELAPVCFGVFFLSEGLSFVSALISLFGMWKPVRRKWRSLDQLRPALPESEWPTVDICISHYKEDVEALRQTVRAAMRLDYPAHLLHIVIGDDGYYPSSKVVERSELGVDMYTMCAEEAGYDPLMEEEMNSKGLVEHYTVKSDDALPRHDCAVESHHFDFGPYGVDQFAAGALPRLSLVARVKLAEAHNKAGNINNVLSNGDTDGRVILFLDADMKPVESYLLRVLPLLLEEQPTDSLQAQLVTGAQDPELGGGASGSWQINRDIGFVGCPQRFTNVSGDAPDYCAHRNGIFYNGICTGRDGFGMTDFVGTNACWRREVLNEIGGFVYGSVTEDTLTSNEVHRRGYISKYADEDLCWGEAPTTVAAALLQRQRWAKGAVMNGLRIFKGAAKERKALLSSRGKPTELSEFYAYRRQQRKPHNAFVSTMFWLDSTLYPLLGWGAFGYVFCALYYLATANAPISPTSTSSLAGAFVTYYVVRYVAFFSAFWEAVPMVDILRSQQCWFSFCFCHTMGVWDALFSGGSKFGWVANTGASNRRSWMEWFNILTVGALLGGIVFRLIAFVLLDDGCAPYENVGAVFFGGYVAWMMAPVARVSLMERLSSGSEAEREGKALPIPVPLVAAALTILGVVFLSGWANTRCGLEAKA</sequence>
<comment type="subcellular location">
    <subcellularLocation>
        <location evidence="1">Membrane</location>
        <topology evidence="1">Multi-pass membrane protein</topology>
    </subcellularLocation>
</comment>
<accession>A0A1X6NRS5</accession>
<evidence type="ECO:0000256" key="7">
    <source>
        <dbReference type="SAM" id="MobiDB-lite"/>
    </source>
</evidence>
<dbReference type="InterPro" id="IPR014756">
    <property type="entry name" value="Ig_E-set"/>
</dbReference>
<feature type="transmembrane region" description="Helical" evidence="8">
    <location>
        <begin position="137"/>
        <end position="159"/>
    </location>
</feature>
<dbReference type="Gene3D" id="3.90.550.10">
    <property type="entry name" value="Spore Coat Polysaccharide Biosynthesis Protein SpsA, Chain A"/>
    <property type="match status" value="2"/>
</dbReference>
<evidence type="ECO:0000256" key="5">
    <source>
        <dbReference type="ARBA" id="ARBA00022989"/>
    </source>
</evidence>
<dbReference type="PANTHER" id="PTHR43867:SF8">
    <property type="entry name" value="GLYCOSIDE HYDROLASE FAMILY 8"/>
    <property type="match status" value="1"/>
</dbReference>
<feature type="transmembrane region" description="Helical" evidence="8">
    <location>
        <begin position="563"/>
        <end position="582"/>
    </location>
</feature>
<evidence type="ECO:0000313" key="11">
    <source>
        <dbReference type="Proteomes" id="UP000218209"/>
    </source>
</evidence>
<dbReference type="AlphaFoldDB" id="A0A1X6NRS5"/>